<dbReference type="InterPro" id="IPR011257">
    <property type="entry name" value="DNA_glycosylase"/>
</dbReference>
<dbReference type="Gene3D" id="1.10.1670.40">
    <property type="match status" value="1"/>
</dbReference>
<dbReference type="SUPFAM" id="SSF48150">
    <property type="entry name" value="DNA-glycosylase"/>
    <property type="match status" value="1"/>
</dbReference>
<keyword evidence="3" id="KW-0227">DNA damage</keyword>
<dbReference type="InterPro" id="IPR003265">
    <property type="entry name" value="HhH-GPD_domain"/>
</dbReference>
<keyword evidence="7" id="KW-1185">Reference proteome</keyword>
<dbReference type="EC" id="3.2.2.21" evidence="2"/>
<feature type="domain" description="HhH-GPD" evidence="5">
    <location>
        <begin position="50"/>
        <end position="204"/>
    </location>
</feature>
<protein>
    <recommendedName>
        <fullName evidence="2">DNA-3-methyladenine glycosylase II</fullName>
        <ecNumber evidence="2">3.2.2.21</ecNumber>
    </recommendedName>
</protein>
<organism evidence="6 7">
    <name type="scientific">Actinomycetospora rhizophila</name>
    <dbReference type="NCBI Taxonomy" id="1416876"/>
    <lineage>
        <taxon>Bacteria</taxon>
        <taxon>Bacillati</taxon>
        <taxon>Actinomycetota</taxon>
        <taxon>Actinomycetes</taxon>
        <taxon>Pseudonocardiales</taxon>
        <taxon>Pseudonocardiaceae</taxon>
        <taxon>Actinomycetospora</taxon>
    </lineage>
</organism>
<dbReference type="CDD" id="cd00056">
    <property type="entry name" value="ENDO3c"/>
    <property type="match status" value="1"/>
</dbReference>
<accession>A0ABV9ZDW6</accession>
<evidence type="ECO:0000256" key="4">
    <source>
        <dbReference type="ARBA" id="ARBA00023204"/>
    </source>
</evidence>
<proteinExistence type="predicted"/>
<evidence type="ECO:0000313" key="6">
    <source>
        <dbReference type="EMBL" id="MFC5138950.1"/>
    </source>
</evidence>
<dbReference type="Gene3D" id="1.10.340.30">
    <property type="entry name" value="Hypothetical protein, domain 2"/>
    <property type="match status" value="1"/>
</dbReference>
<dbReference type="Proteomes" id="UP001596175">
    <property type="component" value="Unassembled WGS sequence"/>
</dbReference>
<dbReference type="RefSeq" id="WP_378021146.1">
    <property type="nucleotide sequence ID" value="NZ_JBHSKG010000005.1"/>
</dbReference>
<evidence type="ECO:0000256" key="2">
    <source>
        <dbReference type="ARBA" id="ARBA00012000"/>
    </source>
</evidence>
<dbReference type="InterPro" id="IPR051912">
    <property type="entry name" value="Alkylbase_DNA_Glycosylase/TA"/>
</dbReference>
<name>A0ABV9ZDW6_9PSEU</name>
<sequence length="209" mass="22264">MRPVPEAYGAAATELAARDATIARLAATYGPPTFPPPAETAFAALVRAITHQQLSNRSAEAIRGRLVAALGGEITAGALLALPESDLREVGMSQAKILSLRDLAMRVHEGTLVLDRAVLAEQDDETVTAALTAVRGVGRWTAEMFLLFQLSRLDVWPTGDLSIRKGYAAAWEVPVPTATELDVLGEAFRPYRAVAAWYCRAVLGQAPGA</sequence>
<evidence type="ECO:0000259" key="5">
    <source>
        <dbReference type="SMART" id="SM00478"/>
    </source>
</evidence>
<evidence type="ECO:0000313" key="7">
    <source>
        <dbReference type="Proteomes" id="UP001596175"/>
    </source>
</evidence>
<evidence type="ECO:0000256" key="1">
    <source>
        <dbReference type="ARBA" id="ARBA00000086"/>
    </source>
</evidence>
<reference evidence="7" key="1">
    <citation type="journal article" date="2019" name="Int. J. Syst. Evol. Microbiol.">
        <title>The Global Catalogue of Microorganisms (GCM) 10K type strain sequencing project: providing services to taxonomists for standard genome sequencing and annotation.</title>
        <authorList>
            <consortium name="The Broad Institute Genomics Platform"/>
            <consortium name="The Broad Institute Genome Sequencing Center for Infectious Disease"/>
            <person name="Wu L."/>
            <person name="Ma J."/>
        </authorList>
    </citation>
    <scope>NUCLEOTIDE SEQUENCE [LARGE SCALE GENOMIC DNA]</scope>
    <source>
        <strain evidence="7">XZYJ18</strain>
    </source>
</reference>
<dbReference type="PANTHER" id="PTHR43003">
    <property type="entry name" value="DNA-3-METHYLADENINE GLYCOSYLASE"/>
    <property type="match status" value="1"/>
</dbReference>
<dbReference type="Pfam" id="PF00730">
    <property type="entry name" value="HhH-GPD"/>
    <property type="match status" value="1"/>
</dbReference>
<comment type="catalytic activity">
    <reaction evidence="1">
        <text>Hydrolysis of alkylated DNA, releasing 3-methyladenine, 3-methylguanine, 7-methylguanine and 7-methyladenine.</text>
        <dbReference type="EC" id="3.2.2.21"/>
    </reaction>
</comment>
<evidence type="ECO:0000256" key="3">
    <source>
        <dbReference type="ARBA" id="ARBA00022763"/>
    </source>
</evidence>
<dbReference type="PANTHER" id="PTHR43003:SF5">
    <property type="entry name" value="DNA-3-METHYLADENINE GLYCOSYLASE"/>
    <property type="match status" value="1"/>
</dbReference>
<dbReference type="EMBL" id="JBHSKG010000005">
    <property type="protein sequence ID" value="MFC5138950.1"/>
    <property type="molecule type" value="Genomic_DNA"/>
</dbReference>
<dbReference type="SMART" id="SM00478">
    <property type="entry name" value="ENDO3c"/>
    <property type="match status" value="1"/>
</dbReference>
<gene>
    <name evidence="6" type="ORF">ACFPK1_11960</name>
</gene>
<comment type="caution">
    <text evidence="6">The sequence shown here is derived from an EMBL/GenBank/DDBJ whole genome shotgun (WGS) entry which is preliminary data.</text>
</comment>
<keyword evidence="4" id="KW-0234">DNA repair</keyword>